<proteinExistence type="predicted"/>
<protein>
    <submittedName>
        <fullName evidence="1">14218_t:CDS:1</fullName>
    </submittedName>
</protein>
<dbReference type="Proteomes" id="UP000789702">
    <property type="component" value="Unassembled WGS sequence"/>
</dbReference>
<sequence length="230" mass="26722">MKRHRKLEFHNNVLRIFGITKSDQENFMLVLEYANNGPLRHYLEQNFKSLKWHDKLNLAKQLVSVVTCLHDNNIIHMNLHSENILIHNNNIKLSDFGTSKRLSKSPTIILNLLENIQYVDPQYIQNIKTCTFSKSSDIYSVGILLWEISRTIGQSTSATNITSSLYKSGNIMNSINIIPNPLSKELEANDNFAQIFIKELFQIFIIQFNNHEFQKDIIHNLYKFIAKTGK</sequence>
<feature type="non-terminal residue" evidence="1">
    <location>
        <position position="230"/>
    </location>
</feature>
<dbReference type="EMBL" id="CAJVPU010017450">
    <property type="protein sequence ID" value="CAG8659486.1"/>
    <property type="molecule type" value="Genomic_DNA"/>
</dbReference>
<accession>A0ACA9NML6</accession>
<evidence type="ECO:0000313" key="2">
    <source>
        <dbReference type="Proteomes" id="UP000789702"/>
    </source>
</evidence>
<gene>
    <name evidence="1" type="ORF">DHETER_LOCUS9683</name>
</gene>
<evidence type="ECO:0000313" key="1">
    <source>
        <dbReference type="EMBL" id="CAG8659486.1"/>
    </source>
</evidence>
<comment type="caution">
    <text evidence="1">The sequence shown here is derived from an EMBL/GenBank/DDBJ whole genome shotgun (WGS) entry which is preliminary data.</text>
</comment>
<reference evidence="1" key="1">
    <citation type="submission" date="2021-06" db="EMBL/GenBank/DDBJ databases">
        <authorList>
            <person name="Kallberg Y."/>
            <person name="Tangrot J."/>
            <person name="Rosling A."/>
        </authorList>
    </citation>
    <scope>NUCLEOTIDE SEQUENCE</scope>
    <source>
        <strain evidence="1">IL203A</strain>
    </source>
</reference>
<keyword evidence="2" id="KW-1185">Reference proteome</keyword>
<organism evidence="1 2">
    <name type="scientific">Dentiscutata heterogama</name>
    <dbReference type="NCBI Taxonomy" id="1316150"/>
    <lineage>
        <taxon>Eukaryota</taxon>
        <taxon>Fungi</taxon>
        <taxon>Fungi incertae sedis</taxon>
        <taxon>Mucoromycota</taxon>
        <taxon>Glomeromycotina</taxon>
        <taxon>Glomeromycetes</taxon>
        <taxon>Diversisporales</taxon>
        <taxon>Gigasporaceae</taxon>
        <taxon>Dentiscutata</taxon>
    </lineage>
</organism>
<name>A0ACA9NML6_9GLOM</name>